<dbReference type="Pfam" id="PF19423">
    <property type="entry name" value="E3_UBR4_N"/>
    <property type="match status" value="1"/>
</dbReference>
<evidence type="ECO:0000313" key="2">
    <source>
        <dbReference type="EMBL" id="JAS19379.1"/>
    </source>
</evidence>
<reference evidence="2" key="1">
    <citation type="submission" date="2015-12" db="EMBL/GenBank/DDBJ databases">
        <title>De novo transcriptome assembly of four potential Pierce s Disease insect vectors from Arizona vineyards.</title>
        <authorList>
            <person name="Tassone E.E."/>
        </authorList>
    </citation>
    <scope>NUCLEOTIDE SEQUENCE</scope>
</reference>
<evidence type="ECO:0000259" key="1">
    <source>
        <dbReference type="Pfam" id="PF19423"/>
    </source>
</evidence>
<organism evidence="2">
    <name type="scientific">Clastoptera arizonana</name>
    <name type="common">Arizona spittle bug</name>
    <dbReference type="NCBI Taxonomy" id="38151"/>
    <lineage>
        <taxon>Eukaryota</taxon>
        <taxon>Metazoa</taxon>
        <taxon>Ecdysozoa</taxon>
        <taxon>Arthropoda</taxon>
        <taxon>Hexapoda</taxon>
        <taxon>Insecta</taxon>
        <taxon>Pterygota</taxon>
        <taxon>Neoptera</taxon>
        <taxon>Paraneoptera</taxon>
        <taxon>Hemiptera</taxon>
        <taxon>Auchenorrhyncha</taxon>
        <taxon>Cercopoidea</taxon>
        <taxon>Clastopteridae</taxon>
        <taxon>Clastoptera</taxon>
    </lineage>
</organism>
<feature type="domain" description="E3 ubiquitin-protein ligase UBR4 N-terminal" evidence="1">
    <location>
        <begin position="50"/>
        <end position="153"/>
    </location>
</feature>
<dbReference type="AlphaFoldDB" id="A0A1B6D105"/>
<sequence length="186" mass="20187">MAADSSGVEWGSIVKPILAASYGSFNKNDVAELVKAIVKSESELLNHDEQYESFYTSFAALAADYISSSISSVCKSQLAVVCSACKILLRYLLCRLQTQGVTESVAPNTLSAKQLLLPIKALCTGSGMLSRTDQIALTAVMKNAKLPPHIKTSMPGRFRSVNQLLFTSSWGKKLLLKVKKTPRLEV</sequence>
<dbReference type="InterPro" id="IPR045841">
    <property type="entry name" value="E3_UBR4_N"/>
</dbReference>
<name>A0A1B6D105_9HEMI</name>
<dbReference type="EMBL" id="GEDC01017919">
    <property type="protein sequence ID" value="JAS19379.1"/>
    <property type="molecule type" value="Transcribed_RNA"/>
</dbReference>
<proteinExistence type="predicted"/>
<gene>
    <name evidence="2" type="ORF">g.40536</name>
</gene>
<protein>
    <recommendedName>
        <fullName evidence="1">E3 ubiquitin-protein ligase UBR4 N-terminal domain-containing protein</fullName>
    </recommendedName>
</protein>
<accession>A0A1B6D105</accession>